<dbReference type="EMBL" id="CAJOBJ010000397">
    <property type="protein sequence ID" value="CAF3820049.1"/>
    <property type="molecule type" value="Genomic_DNA"/>
</dbReference>
<reference evidence="1" key="1">
    <citation type="submission" date="2021-02" db="EMBL/GenBank/DDBJ databases">
        <authorList>
            <person name="Nowell W R."/>
        </authorList>
    </citation>
    <scope>NUCLEOTIDE SEQUENCE</scope>
</reference>
<dbReference type="Proteomes" id="UP000681720">
    <property type="component" value="Unassembled WGS sequence"/>
</dbReference>
<organism evidence="1 2">
    <name type="scientific">Rotaria magnacalcarata</name>
    <dbReference type="NCBI Taxonomy" id="392030"/>
    <lineage>
        <taxon>Eukaryota</taxon>
        <taxon>Metazoa</taxon>
        <taxon>Spiralia</taxon>
        <taxon>Gnathifera</taxon>
        <taxon>Rotifera</taxon>
        <taxon>Eurotatoria</taxon>
        <taxon>Bdelloidea</taxon>
        <taxon>Philodinida</taxon>
        <taxon>Philodinidae</taxon>
        <taxon>Rotaria</taxon>
    </lineage>
</organism>
<evidence type="ECO:0000313" key="2">
    <source>
        <dbReference type="Proteomes" id="UP000681720"/>
    </source>
</evidence>
<dbReference type="AlphaFoldDB" id="A0A8S2JP79"/>
<accession>A0A8S2JP79</accession>
<feature type="non-terminal residue" evidence="1">
    <location>
        <position position="1"/>
    </location>
</feature>
<gene>
    <name evidence="1" type="ORF">GIL414_LOCUS2166</name>
</gene>
<sequence>MHLKSHEKLGTDDFRAPANFSQKLEKNGTSNISPNCGSTGYRNLLLNIPKDRALKTEQHV</sequence>
<proteinExistence type="predicted"/>
<name>A0A8S2JP79_9BILA</name>
<evidence type="ECO:0000313" key="1">
    <source>
        <dbReference type="EMBL" id="CAF3820049.1"/>
    </source>
</evidence>
<comment type="caution">
    <text evidence="1">The sequence shown here is derived from an EMBL/GenBank/DDBJ whole genome shotgun (WGS) entry which is preliminary data.</text>
</comment>
<protein>
    <submittedName>
        <fullName evidence="1">Uncharacterized protein</fullName>
    </submittedName>
</protein>